<sequence>MLDRALLVSLIAAAVGSGVVGGIFYAFSTFVMAGLGRLPAEQGAAAMNHINVTVINPLFMAAFMGTALLCLILAIGSAFWWAEPAAKLVLAASLLYLVGCFGVTMAFNVPLNNELAATGTAAWARYQQAWTMWNHVRTVAPILSLILFITALMAK</sequence>
<gene>
    <name evidence="2" type="ORF">CSW64_00390</name>
</gene>
<keyword evidence="3" id="KW-1185">Reference proteome</keyword>
<feature type="transmembrane region" description="Helical" evidence="1">
    <location>
        <begin position="88"/>
        <end position="107"/>
    </location>
</feature>
<feature type="transmembrane region" description="Helical" evidence="1">
    <location>
        <begin position="57"/>
        <end position="81"/>
    </location>
</feature>
<reference evidence="2 3" key="1">
    <citation type="submission" date="2017-10" db="EMBL/GenBank/DDBJ databases">
        <title>Genome sequence of Caulobacter mirabilis FWC38.</title>
        <authorList>
            <person name="Fiebig A."/>
            <person name="Crosson S."/>
        </authorList>
    </citation>
    <scope>NUCLEOTIDE SEQUENCE [LARGE SCALE GENOMIC DNA]</scope>
    <source>
        <strain evidence="2 3">FWC 38</strain>
    </source>
</reference>
<dbReference type="InterPro" id="IPR013901">
    <property type="entry name" value="Anthrone_oxy"/>
</dbReference>
<dbReference type="EMBL" id="CP024201">
    <property type="protein sequence ID" value="ATQ40972.1"/>
    <property type="molecule type" value="Genomic_DNA"/>
</dbReference>
<keyword evidence="1" id="KW-0472">Membrane</keyword>
<keyword evidence="1" id="KW-1133">Transmembrane helix</keyword>
<name>A0A2D2ASI7_9CAUL</name>
<dbReference type="OrthoDB" id="428263at2"/>
<evidence type="ECO:0000256" key="1">
    <source>
        <dbReference type="SAM" id="Phobius"/>
    </source>
</evidence>
<dbReference type="Proteomes" id="UP000228945">
    <property type="component" value="Chromosome"/>
</dbReference>
<evidence type="ECO:0000313" key="3">
    <source>
        <dbReference type="Proteomes" id="UP000228945"/>
    </source>
</evidence>
<accession>A0A2D2ASI7</accession>
<protein>
    <recommendedName>
        <fullName evidence="4">DUF1772 domain-containing protein</fullName>
    </recommendedName>
</protein>
<dbReference type="RefSeq" id="WP_099620229.1">
    <property type="nucleotide sequence ID" value="NZ_CP024201.1"/>
</dbReference>
<dbReference type="KEGG" id="cmb:CSW64_00390"/>
<evidence type="ECO:0000313" key="2">
    <source>
        <dbReference type="EMBL" id="ATQ40972.1"/>
    </source>
</evidence>
<dbReference type="AlphaFoldDB" id="A0A2D2ASI7"/>
<evidence type="ECO:0008006" key="4">
    <source>
        <dbReference type="Google" id="ProtNLM"/>
    </source>
</evidence>
<keyword evidence="1" id="KW-0812">Transmembrane</keyword>
<proteinExistence type="predicted"/>
<dbReference type="Pfam" id="PF08592">
    <property type="entry name" value="Anthrone_oxy"/>
    <property type="match status" value="1"/>
</dbReference>
<organism evidence="2 3">
    <name type="scientific">Caulobacter mirabilis</name>
    <dbReference type="NCBI Taxonomy" id="69666"/>
    <lineage>
        <taxon>Bacteria</taxon>
        <taxon>Pseudomonadati</taxon>
        <taxon>Pseudomonadota</taxon>
        <taxon>Alphaproteobacteria</taxon>
        <taxon>Caulobacterales</taxon>
        <taxon>Caulobacteraceae</taxon>
        <taxon>Caulobacter</taxon>
    </lineage>
</organism>
<feature type="transmembrane region" description="Helical" evidence="1">
    <location>
        <begin position="135"/>
        <end position="154"/>
    </location>
</feature>